<name>A0A6P8LQA2_BOMIM</name>
<organism evidence="3 4">
    <name type="scientific">Bombus impatiens</name>
    <name type="common">Bumblebee</name>
    <dbReference type="NCBI Taxonomy" id="132113"/>
    <lineage>
        <taxon>Eukaryota</taxon>
        <taxon>Metazoa</taxon>
        <taxon>Ecdysozoa</taxon>
        <taxon>Arthropoda</taxon>
        <taxon>Hexapoda</taxon>
        <taxon>Insecta</taxon>
        <taxon>Pterygota</taxon>
        <taxon>Neoptera</taxon>
        <taxon>Endopterygota</taxon>
        <taxon>Hymenoptera</taxon>
        <taxon>Apocrita</taxon>
        <taxon>Aculeata</taxon>
        <taxon>Apoidea</taxon>
        <taxon>Anthophila</taxon>
        <taxon>Apidae</taxon>
        <taxon>Bombus</taxon>
        <taxon>Pyrobombus</taxon>
    </lineage>
</organism>
<proteinExistence type="predicted"/>
<dbReference type="RefSeq" id="XP_033175771.1">
    <property type="nucleotide sequence ID" value="XM_033319880.1"/>
</dbReference>
<evidence type="ECO:0000313" key="4">
    <source>
        <dbReference type="RefSeq" id="XP_033175771.1"/>
    </source>
</evidence>
<evidence type="ECO:0000313" key="3">
    <source>
        <dbReference type="Proteomes" id="UP000515180"/>
    </source>
</evidence>
<keyword evidence="3" id="KW-1185">Reference proteome</keyword>
<gene>
    <name evidence="4" type="primary">LOC105680532</name>
</gene>
<keyword evidence="1" id="KW-0812">Transmembrane</keyword>
<sequence length="174" mass="19956">MRPRVLCARKKPRCCLLFLFPTRFFLQQAIGLCEVQAVSEEVNIKFEAEFSIQKLDRHIREDTTRKMLRFSLFSLAIFLLVALMHLSQGETTTELPFLLQKIKKNTEMQMKIQTDTRNSGSETMFDAPTDATTGIRTTTIDPGQLYVLQSIIEVPMRCPSGSDFIRGSCRTRID</sequence>
<protein>
    <submittedName>
        <fullName evidence="4">Uncharacterized protein LOC105680532</fullName>
    </submittedName>
</protein>
<dbReference type="AlphaFoldDB" id="A0A6P8LQA2"/>
<feature type="transmembrane region" description="Helical" evidence="1">
    <location>
        <begin position="67"/>
        <end position="86"/>
    </location>
</feature>
<dbReference type="Proteomes" id="UP000515180">
    <property type="component" value="Unplaced"/>
</dbReference>
<reference evidence="4" key="1">
    <citation type="submission" date="2025-08" db="UniProtKB">
        <authorList>
            <consortium name="RefSeq"/>
        </authorList>
    </citation>
    <scope>IDENTIFICATION</scope>
</reference>
<keyword evidence="1" id="KW-0472">Membrane</keyword>
<keyword evidence="2" id="KW-0732">Signal</keyword>
<dbReference type="GeneID" id="105680532"/>
<feature type="signal peptide" evidence="2">
    <location>
        <begin position="1"/>
        <end position="31"/>
    </location>
</feature>
<feature type="chain" id="PRO_5027932390" evidence="2">
    <location>
        <begin position="32"/>
        <end position="174"/>
    </location>
</feature>
<accession>A0A6P8LQA2</accession>
<evidence type="ECO:0000256" key="1">
    <source>
        <dbReference type="SAM" id="Phobius"/>
    </source>
</evidence>
<evidence type="ECO:0000256" key="2">
    <source>
        <dbReference type="SAM" id="SignalP"/>
    </source>
</evidence>
<keyword evidence="1" id="KW-1133">Transmembrane helix</keyword>